<evidence type="ECO:0000256" key="8">
    <source>
        <dbReference type="SAM" id="MobiDB-lite"/>
    </source>
</evidence>
<keyword evidence="10" id="KW-0969">Cilium</keyword>
<gene>
    <name evidence="10" type="ORF">BCL74_1616</name>
</gene>
<keyword evidence="4" id="KW-0813">Transport</keyword>
<comment type="caution">
    <text evidence="10">The sequence shown here is derived from an EMBL/GenBank/DDBJ whole genome shotgun (WGS) entry which is preliminary data.</text>
</comment>
<feature type="domain" description="Flagellar assembly protein FliH/Type III secretion system HrpE" evidence="9">
    <location>
        <begin position="90"/>
        <end position="197"/>
    </location>
</feature>
<evidence type="ECO:0000256" key="5">
    <source>
        <dbReference type="ARBA" id="ARBA00022795"/>
    </source>
</evidence>
<evidence type="ECO:0000313" key="10">
    <source>
        <dbReference type="EMBL" id="RKQ73824.1"/>
    </source>
</evidence>
<accession>A0A420WS05</accession>
<dbReference type="OrthoDB" id="7304298at2"/>
<dbReference type="InterPro" id="IPR051472">
    <property type="entry name" value="T3SS_Stator/FliH"/>
</dbReference>
<comment type="similarity">
    <text evidence="2">Belongs to the FliH family.</text>
</comment>
<comment type="function">
    <text evidence="1">Needed for flagellar regrowth and assembly.</text>
</comment>
<feature type="region of interest" description="Disordered" evidence="8">
    <location>
        <begin position="214"/>
        <end position="262"/>
    </location>
</feature>
<keyword evidence="7" id="KW-1006">Bacterial flagellum protein export</keyword>
<evidence type="ECO:0000313" key="11">
    <source>
        <dbReference type="Proteomes" id="UP000277424"/>
    </source>
</evidence>
<name>A0A420WS05_9PROT</name>
<dbReference type="Pfam" id="PF02108">
    <property type="entry name" value="FliH"/>
    <property type="match status" value="1"/>
</dbReference>
<feature type="compositionally biased region" description="Pro residues" evidence="8">
    <location>
        <begin position="252"/>
        <end position="262"/>
    </location>
</feature>
<evidence type="ECO:0000256" key="7">
    <source>
        <dbReference type="ARBA" id="ARBA00023225"/>
    </source>
</evidence>
<dbReference type="RefSeq" id="WP_121218888.1">
    <property type="nucleotide sequence ID" value="NZ_RBIG01000001.1"/>
</dbReference>
<dbReference type="AlphaFoldDB" id="A0A420WS05"/>
<dbReference type="PANTHER" id="PTHR34982">
    <property type="entry name" value="YOP PROTEINS TRANSLOCATION PROTEIN L"/>
    <property type="match status" value="1"/>
</dbReference>
<protein>
    <recommendedName>
        <fullName evidence="3">Flagellar assembly protein FliH</fullName>
    </recommendedName>
</protein>
<keyword evidence="5" id="KW-1005">Bacterial flagellum biogenesis</keyword>
<dbReference type="PANTHER" id="PTHR34982:SF1">
    <property type="entry name" value="FLAGELLAR ASSEMBLY PROTEIN FLIH"/>
    <property type="match status" value="1"/>
</dbReference>
<feature type="compositionally biased region" description="Basic and acidic residues" evidence="8">
    <location>
        <begin position="13"/>
        <end position="33"/>
    </location>
</feature>
<keyword evidence="6" id="KW-0653">Protein transport</keyword>
<sequence>MKPFLFERDFDIDPAELKRRREAERAAQQKAEQEAAEAAAEPPPPSYSQEELDQVATDSFQRGVEQGRAEAMTGVEQRLADSWQSVGDRFRQLQTAHRTALDALSADLTELAYTMVRQLSPTLAKNGGMAEIEAMIAEVFGSLRDEPRIIVRVHPDLAEQVQTRMTEIAADNAFEGQITVRPDAELSEGDCRLEWSEGGAERLQRDIWRRMSAAMERTLGRAPRDLAPPPETETPEEMADDMPAPTGDEPSPETPGPRPNSP</sequence>
<evidence type="ECO:0000259" key="9">
    <source>
        <dbReference type="Pfam" id="PF02108"/>
    </source>
</evidence>
<evidence type="ECO:0000256" key="4">
    <source>
        <dbReference type="ARBA" id="ARBA00022448"/>
    </source>
</evidence>
<feature type="region of interest" description="Disordered" evidence="8">
    <location>
        <begin position="13"/>
        <end position="58"/>
    </location>
</feature>
<dbReference type="EMBL" id="RBIG01000001">
    <property type="protein sequence ID" value="RKQ73824.1"/>
    <property type="molecule type" value="Genomic_DNA"/>
</dbReference>
<reference evidence="10 11" key="1">
    <citation type="submission" date="2018-10" db="EMBL/GenBank/DDBJ databases">
        <title>Comparative analysis of microorganisms from saline springs in Andes Mountain Range, Colombia.</title>
        <authorList>
            <person name="Rubin E."/>
        </authorList>
    </citation>
    <scope>NUCLEOTIDE SEQUENCE [LARGE SCALE GENOMIC DNA]</scope>
    <source>
        <strain evidence="10 11">USBA 36</strain>
    </source>
</reference>
<dbReference type="GO" id="GO:0015031">
    <property type="term" value="P:protein transport"/>
    <property type="evidence" value="ECO:0007669"/>
    <property type="project" value="UniProtKB-KW"/>
</dbReference>
<keyword evidence="10" id="KW-0282">Flagellum</keyword>
<dbReference type="InterPro" id="IPR018035">
    <property type="entry name" value="Flagellar_FliH/T3SS_HrpE"/>
</dbReference>
<evidence type="ECO:0000256" key="2">
    <source>
        <dbReference type="ARBA" id="ARBA00006602"/>
    </source>
</evidence>
<evidence type="ECO:0000256" key="1">
    <source>
        <dbReference type="ARBA" id="ARBA00003041"/>
    </source>
</evidence>
<evidence type="ECO:0000256" key="3">
    <source>
        <dbReference type="ARBA" id="ARBA00016507"/>
    </source>
</evidence>
<dbReference type="Proteomes" id="UP000277424">
    <property type="component" value="Unassembled WGS sequence"/>
</dbReference>
<proteinExistence type="inferred from homology"/>
<evidence type="ECO:0000256" key="6">
    <source>
        <dbReference type="ARBA" id="ARBA00022927"/>
    </source>
</evidence>
<dbReference type="GO" id="GO:0005829">
    <property type="term" value="C:cytosol"/>
    <property type="evidence" value="ECO:0007669"/>
    <property type="project" value="TreeGrafter"/>
</dbReference>
<keyword evidence="10" id="KW-0966">Cell projection</keyword>
<organism evidence="10 11">
    <name type="scientific">Oceanibaculum indicum</name>
    <dbReference type="NCBI Taxonomy" id="526216"/>
    <lineage>
        <taxon>Bacteria</taxon>
        <taxon>Pseudomonadati</taxon>
        <taxon>Pseudomonadota</taxon>
        <taxon>Alphaproteobacteria</taxon>
        <taxon>Rhodospirillales</taxon>
        <taxon>Oceanibaculaceae</taxon>
        <taxon>Oceanibaculum</taxon>
    </lineage>
</organism>